<sequence>MEYQKLGDSDLLVSAICMGTMTYGQQNTIEEAHQQLDYAVSQGVNFIDTAEMYPVPGRAETQGLAEEYIGKWLFKQQRDKVIIASKVAGPNYKVKYPQIGWIREGKNRINRQNVKQAVEDSLRRLSTDYIDLYQIHWPDRYVPLFGAPDYDPNQERDTIPIVEQLEVFAELIKAGKVRYLGLSNETPWGVCEFCKLATQLGLPKVVSIQNAFNLINRVFHINLAEACRFNRLGLLAYSPLAFGLLTGKYLQGMPEKSRLALFPGFGRRYQKQNAAEAVKAYVEIANKYSLTPAQLALAFVRSRWFVTSAIISVTTIAQLKENLSSIKVELDEQILAEIDAVHSHYPNPTP</sequence>
<dbReference type="CDD" id="cd19094">
    <property type="entry name" value="AKR_Tas-like"/>
    <property type="match status" value="1"/>
</dbReference>
<dbReference type="SUPFAM" id="SSF51430">
    <property type="entry name" value="NAD(P)-linked oxidoreductase"/>
    <property type="match status" value="1"/>
</dbReference>
<dbReference type="InterPro" id="IPR036812">
    <property type="entry name" value="NAD(P)_OxRdtase_dom_sf"/>
</dbReference>
<dbReference type="EMBL" id="JAAHFQ010000502">
    <property type="protein sequence ID" value="NER30191.1"/>
    <property type="molecule type" value="Genomic_DNA"/>
</dbReference>
<evidence type="ECO:0000259" key="5">
    <source>
        <dbReference type="Pfam" id="PF00248"/>
    </source>
</evidence>
<evidence type="ECO:0000256" key="2">
    <source>
        <dbReference type="ARBA" id="ARBA00023002"/>
    </source>
</evidence>
<evidence type="ECO:0000256" key="1">
    <source>
        <dbReference type="ARBA" id="ARBA00022857"/>
    </source>
</evidence>
<dbReference type="GO" id="GO:0016491">
    <property type="term" value="F:oxidoreductase activity"/>
    <property type="evidence" value="ECO:0007669"/>
    <property type="project" value="UniProtKB-KW"/>
</dbReference>
<organism evidence="6">
    <name type="scientific">Symploca sp. SIO1C4</name>
    <dbReference type="NCBI Taxonomy" id="2607765"/>
    <lineage>
        <taxon>Bacteria</taxon>
        <taxon>Bacillati</taxon>
        <taxon>Cyanobacteriota</taxon>
        <taxon>Cyanophyceae</taxon>
        <taxon>Coleofasciculales</taxon>
        <taxon>Coleofasciculaceae</taxon>
        <taxon>Symploca</taxon>
    </lineage>
</organism>
<keyword evidence="2" id="KW-0560">Oxidoreductase</keyword>
<dbReference type="Gene3D" id="3.20.20.100">
    <property type="entry name" value="NADP-dependent oxidoreductase domain"/>
    <property type="match status" value="1"/>
</dbReference>
<proteinExistence type="inferred from homology"/>
<dbReference type="Pfam" id="PF00248">
    <property type="entry name" value="Aldo_ket_red"/>
    <property type="match status" value="1"/>
</dbReference>
<reference evidence="6" key="1">
    <citation type="submission" date="2019-11" db="EMBL/GenBank/DDBJ databases">
        <title>Genomic insights into an expanded diversity of filamentous marine cyanobacteria reveals the extraordinary biosynthetic potential of Moorea and Okeania.</title>
        <authorList>
            <person name="Ferreira Leao T."/>
            <person name="Wang M."/>
            <person name="Moss N."/>
            <person name="Da Silva R."/>
            <person name="Sanders J."/>
            <person name="Nurk S."/>
            <person name="Gurevich A."/>
            <person name="Humphrey G."/>
            <person name="Reher R."/>
            <person name="Zhu Q."/>
            <person name="Belda-Ferre P."/>
            <person name="Glukhov E."/>
            <person name="Rex R."/>
            <person name="Dorrestein P.C."/>
            <person name="Knight R."/>
            <person name="Pevzner P."/>
            <person name="Gerwick W.H."/>
            <person name="Gerwick L."/>
        </authorList>
    </citation>
    <scope>NUCLEOTIDE SEQUENCE</scope>
    <source>
        <strain evidence="6">SIO1C4</strain>
    </source>
</reference>
<comment type="caution">
    <text evidence="6">The sequence shown here is derived from an EMBL/GenBank/DDBJ whole genome shotgun (WGS) entry which is preliminary data.</text>
</comment>
<dbReference type="AlphaFoldDB" id="A0A6B3NKQ3"/>
<protein>
    <recommendedName>
        <fullName evidence="4">Protein tas</fullName>
    </recommendedName>
</protein>
<gene>
    <name evidence="6" type="primary">tas</name>
    <name evidence="6" type="ORF">F6J89_21855</name>
</gene>
<accession>A0A6B3NKQ3</accession>
<keyword evidence="1" id="KW-0521">NADP</keyword>
<dbReference type="InterPro" id="IPR023210">
    <property type="entry name" value="NADP_OxRdtase_dom"/>
</dbReference>
<evidence type="ECO:0000313" key="6">
    <source>
        <dbReference type="EMBL" id="NER30191.1"/>
    </source>
</evidence>
<dbReference type="PANTHER" id="PTHR43364:SF4">
    <property type="entry name" value="NAD(P)-LINKED OXIDOREDUCTASE SUPERFAMILY PROTEIN"/>
    <property type="match status" value="1"/>
</dbReference>
<feature type="domain" description="NADP-dependent oxidoreductase" evidence="5">
    <location>
        <begin position="15"/>
        <end position="341"/>
    </location>
</feature>
<evidence type="ECO:0000256" key="3">
    <source>
        <dbReference type="ARBA" id="ARBA00038157"/>
    </source>
</evidence>
<name>A0A6B3NKQ3_9CYAN</name>
<dbReference type="FunFam" id="3.20.20.100:FF:000005">
    <property type="entry name" value="NADP(H)-dependent aldo-keto reductase"/>
    <property type="match status" value="1"/>
</dbReference>
<dbReference type="PANTHER" id="PTHR43364">
    <property type="entry name" value="NADH-SPECIFIC METHYLGLYOXAL REDUCTASE-RELATED"/>
    <property type="match status" value="1"/>
</dbReference>
<evidence type="ECO:0000256" key="4">
    <source>
        <dbReference type="ARBA" id="ARBA00070119"/>
    </source>
</evidence>
<comment type="similarity">
    <text evidence="3">Belongs to the aldo/keto reductase family. Aldo/keto reductase 2 subfamily.</text>
</comment>
<dbReference type="InterPro" id="IPR050523">
    <property type="entry name" value="AKR_Detox_Biosynth"/>
</dbReference>